<dbReference type="Proteomes" id="UP000253741">
    <property type="component" value="Unassembled WGS sequence"/>
</dbReference>
<dbReference type="InterPro" id="IPR051011">
    <property type="entry name" value="Metal_resp_trans_reg"/>
</dbReference>
<proteinExistence type="predicted"/>
<dbReference type="InterPro" id="IPR011991">
    <property type="entry name" value="ArsR-like_HTH"/>
</dbReference>
<dbReference type="PANTHER" id="PTHR43132:SF8">
    <property type="entry name" value="HTH-TYPE TRANSCRIPTIONAL REGULATOR KMTR"/>
    <property type="match status" value="1"/>
</dbReference>
<dbReference type="SUPFAM" id="SSF46785">
    <property type="entry name" value="Winged helix' DNA-binding domain"/>
    <property type="match status" value="1"/>
</dbReference>
<keyword evidence="1" id="KW-0805">Transcription regulation</keyword>
<dbReference type="EMBL" id="QQNA01000322">
    <property type="protein sequence ID" value="RDG34190.1"/>
    <property type="molecule type" value="Genomic_DNA"/>
</dbReference>
<accession>A0A370AX68</accession>
<dbReference type="RefSeq" id="WP_114627122.1">
    <property type="nucleotide sequence ID" value="NZ_QQNA01000322.1"/>
</dbReference>
<sequence>MLRIHFTGRDVETLRIADRPDPLWEIVCSLCRLQDRWGRIAFEQWRRETVGRLLPGEAVWHAVRGLYDLVPGRSTYFPDFLTPPVVPGLNGLHAGIDRVLSTPRDRLHTEIGLLTTSTKTVPAAAGQLARGDTAALKRLGDDLLTYHDTFVAPLWPRIETAVAMDVARRTRALVTGGTRGLLETFRPVITWRSPVLWADYPVDRDMYLEGRGLLLVPSYFCWRRPITVVDQDLQPVLVYPVDKLLVPAAGTGPAAPASGLAKLLGPTRAALLHETAARDCVSTSALAGLALVSLPSVSQQLAILRDAGLVASRRDGKYVRHSVTPLGRRLLGTDTGTR</sequence>
<keyword evidence="6" id="KW-1185">Reference proteome</keyword>
<dbReference type="PROSITE" id="PS50987">
    <property type="entry name" value="HTH_ARSR_2"/>
    <property type="match status" value="1"/>
</dbReference>
<organism evidence="5 6">
    <name type="scientific">Streptomyces corynorhini</name>
    <dbReference type="NCBI Taxonomy" id="2282652"/>
    <lineage>
        <taxon>Bacteria</taxon>
        <taxon>Bacillati</taxon>
        <taxon>Actinomycetota</taxon>
        <taxon>Actinomycetes</taxon>
        <taxon>Kitasatosporales</taxon>
        <taxon>Streptomycetaceae</taxon>
        <taxon>Streptomyces</taxon>
    </lineage>
</organism>
<dbReference type="SMART" id="SM00418">
    <property type="entry name" value="HTH_ARSR"/>
    <property type="match status" value="1"/>
</dbReference>
<evidence type="ECO:0000313" key="5">
    <source>
        <dbReference type="EMBL" id="RDG34190.1"/>
    </source>
</evidence>
<dbReference type="InterPro" id="IPR036388">
    <property type="entry name" value="WH-like_DNA-bd_sf"/>
</dbReference>
<keyword evidence="2" id="KW-0238">DNA-binding</keyword>
<dbReference type="InterPro" id="IPR036390">
    <property type="entry name" value="WH_DNA-bd_sf"/>
</dbReference>
<dbReference type="InterPro" id="IPR001845">
    <property type="entry name" value="HTH_ArsR_DNA-bd_dom"/>
</dbReference>
<evidence type="ECO:0000256" key="1">
    <source>
        <dbReference type="ARBA" id="ARBA00023015"/>
    </source>
</evidence>
<dbReference type="Gene3D" id="1.10.10.10">
    <property type="entry name" value="Winged helix-like DNA-binding domain superfamily/Winged helix DNA-binding domain"/>
    <property type="match status" value="1"/>
</dbReference>
<dbReference type="AlphaFoldDB" id="A0A370AX68"/>
<dbReference type="Pfam" id="PF12840">
    <property type="entry name" value="HTH_20"/>
    <property type="match status" value="1"/>
</dbReference>
<evidence type="ECO:0000259" key="4">
    <source>
        <dbReference type="PROSITE" id="PS50987"/>
    </source>
</evidence>
<dbReference type="OrthoDB" id="3808065at2"/>
<reference evidence="5 6" key="1">
    <citation type="submission" date="2018-07" db="EMBL/GenBank/DDBJ databases">
        <title>Streptomyces species from bats.</title>
        <authorList>
            <person name="Dunlap C."/>
        </authorList>
    </citation>
    <scope>NUCLEOTIDE SEQUENCE [LARGE SCALE GENOMIC DNA]</scope>
    <source>
        <strain evidence="5 6">AC230</strain>
    </source>
</reference>
<keyword evidence="3" id="KW-0804">Transcription</keyword>
<evidence type="ECO:0000256" key="3">
    <source>
        <dbReference type="ARBA" id="ARBA00023163"/>
    </source>
</evidence>
<feature type="domain" description="HTH arsR-type" evidence="4">
    <location>
        <begin position="248"/>
        <end position="338"/>
    </location>
</feature>
<dbReference type="CDD" id="cd00090">
    <property type="entry name" value="HTH_ARSR"/>
    <property type="match status" value="1"/>
</dbReference>
<name>A0A370AX68_9ACTN</name>
<protein>
    <submittedName>
        <fullName evidence="5">ArsR family transcriptional regulator</fullName>
    </submittedName>
</protein>
<dbReference type="Pfam" id="PF19361">
    <property type="entry name" value="DUF5937"/>
    <property type="match status" value="1"/>
</dbReference>
<dbReference type="PANTHER" id="PTHR43132">
    <property type="entry name" value="ARSENICAL RESISTANCE OPERON REPRESSOR ARSR-RELATED"/>
    <property type="match status" value="1"/>
</dbReference>
<dbReference type="GO" id="GO:0003700">
    <property type="term" value="F:DNA-binding transcription factor activity"/>
    <property type="evidence" value="ECO:0007669"/>
    <property type="project" value="InterPro"/>
</dbReference>
<comment type="caution">
    <text evidence="5">The sequence shown here is derived from an EMBL/GenBank/DDBJ whole genome shotgun (WGS) entry which is preliminary data.</text>
</comment>
<evidence type="ECO:0000256" key="2">
    <source>
        <dbReference type="ARBA" id="ARBA00023125"/>
    </source>
</evidence>
<dbReference type="GO" id="GO:0003677">
    <property type="term" value="F:DNA binding"/>
    <property type="evidence" value="ECO:0007669"/>
    <property type="project" value="UniProtKB-KW"/>
</dbReference>
<evidence type="ECO:0000313" key="6">
    <source>
        <dbReference type="Proteomes" id="UP000253741"/>
    </source>
</evidence>
<gene>
    <name evidence="5" type="ORF">DVH02_30710</name>
</gene>
<dbReference type="InterPro" id="IPR045981">
    <property type="entry name" value="DUF5937"/>
</dbReference>